<evidence type="ECO:0000313" key="2">
    <source>
        <dbReference type="Proteomes" id="UP000233618"/>
    </source>
</evidence>
<sequence>MPDIYRYSILKDIGLIIQYHQNNITKNKMQQLKSDIINDKDFDPKFGFIVDLRNANINLTEDELLEYGNWVKENVKLKGLMRLVLLTSTPDHVAKTILFTLNENISPLQYKTFSTVEASIRWLNIDNCHLDYVTRAIEKLFVD</sequence>
<evidence type="ECO:0008006" key="3">
    <source>
        <dbReference type="Google" id="ProtNLM"/>
    </source>
</evidence>
<gene>
    <name evidence="1" type="ORF">BZG01_19565</name>
</gene>
<name>A0A2N3HT93_9BACT</name>
<dbReference type="AlphaFoldDB" id="A0A2N3HT93"/>
<dbReference type="RefSeq" id="WP_101311541.1">
    <property type="nucleotide sequence ID" value="NZ_MVDE01000047.1"/>
</dbReference>
<dbReference type="EMBL" id="MVDE01000047">
    <property type="protein sequence ID" value="PKQ61278.1"/>
    <property type="molecule type" value="Genomic_DNA"/>
</dbReference>
<reference evidence="1 2" key="1">
    <citation type="journal article" date="2017" name="Front. Microbiol.">
        <title>Labilibaculum manganireducens gen. nov., sp. nov. and Labilibaculum filiforme sp. nov., Novel Bacteroidetes Isolated from Subsurface Sediments of the Baltic Sea.</title>
        <authorList>
            <person name="Vandieken V."/>
            <person name="Marshall I.P."/>
            <person name="Niemann H."/>
            <person name="Engelen B."/>
            <person name="Cypionka H."/>
        </authorList>
    </citation>
    <scope>NUCLEOTIDE SEQUENCE [LARGE SCALE GENOMIC DNA]</scope>
    <source>
        <strain evidence="1 2">59.10-2M</strain>
    </source>
</reference>
<comment type="caution">
    <text evidence="1">The sequence shown here is derived from an EMBL/GenBank/DDBJ whole genome shotgun (WGS) entry which is preliminary data.</text>
</comment>
<accession>A0A2N3HT93</accession>
<protein>
    <recommendedName>
        <fullName evidence="3">STAS/SEC14 domain-containing protein</fullName>
    </recommendedName>
</protein>
<proteinExistence type="predicted"/>
<keyword evidence="2" id="KW-1185">Reference proteome</keyword>
<evidence type="ECO:0000313" key="1">
    <source>
        <dbReference type="EMBL" id="PKQ61278.1"/>
    </source>
</evidence>
<organism evidence="1 2">
    <name type="scientific">Labilibaculum manganireducens</name>
    <dbReference type="NCBI Taxonomy" id="1940525"/>
    <lineage>
        <taxon>Bacteria</taxon>
        <taxon>Pseudomonadati</taxon>
        <taxon>Bacteroidota</taxon>
        <taxon>Bacteroidia</taxon>
        <taxon>Marinilabiliales</taxon>
        <taxon>Marinifilaceae</taxon>
        <taxon>Labilibaculum</taxon>
    </lineage>
</organism>
<dbReference type="Proteomes" id="UP000233618">
    <property type="component" value="Unassembled WGS sequence"/>
</dbReference>